<dbReference type="Proteomes" id="UP000782312">
    <property type="component" value="Unassembled WGS sequence"/>
</dbReference>
<dbReference type="GO" id="GO:0005829">
    <property type="term" value="C:cytosol"/>
    <property type="evidence" value="ECO:0007669"/>
    <property type="project" value="TreeGrafter"/>
</dbReference>
<dbReference type="Gene3D" id="3.40.50.720">
    <property type="entry name" value="NAD(P)-binding Rossmann-like Domain"/>
    <property type="match status" value="2"/>
</dbReference>
<reference evidence="7" key="1">
    <citation type="submission" date="2020-07" db="EMBL/GenBank/DDBJ databases">
        <title>Huge and variable diversity of episymbiotic CPR bacteria and DPANN archaea in groundwater ecosystems.</title>
        <authorList>
            <person name="He C.Y."/>
            <person name="Keren R."/>
            <person name="Whittaker M."/>
            <person name="Farag I.F."/>
            <person name="Doudna J."/>
            <person name="Cate J.H.D."/>
            <person name="Banfield J.F."/>
        </authorList>
    </citation>
    <scope>NUCLEOTIDE SEQUENCE</scope>
    <source>
        <strain evidence="7">NC_groundwater_763_Ag_S-0.2um_68_21</strain>
    </source>
</reference>
<dbReference type="InterPro" id="IPR006139">
    <property type="entry name" value="D-isomer_2_OHA_DH_cat_dom"/>
</dbReference>
<dbReference type="SUPFAM" id="SSF51735">
    <property type="entry name" value="NAD(P)-binding Rossmann-fold domains"/>
    <property type="match status" value="1"/>
</dbReference>
<accession>A0A932HZS2</accession>
<dbReference type="GO" id="GO:0030267">
    <property type="term" value="F:glyoxylate reductase (NADPH) activity"/>
    <property type="evidence" value="ECO:0007669"/>
    <property type="project" value="TreeGrafter"/>
</dbReference>
<dbReference type="GO" id="GO:0051287">
    <property type="term" value="F:NAD binding"/>
    <property type="evidence" value="ECO:0007669"/>
    <property type="project" value="InterPro"/>
</dbReference>
<protein>
    <recommendedName>
        <fullName evidence="9">Hydroxyacid dehydrogenase</fullName>
    </recommendedName>
</protein>
<dbReference type="GO" id="GO:0016618">
    <property type="term" value="F:hydroxypyruvate reductase [NAD(P)H] activity"/>
    <property type="evidence" value="ECO:0007669"/>
    <property type="project" value="TreeGrafter"/>
</dbReference>
<dbReference type="InterPro" id="IPR029752">
    <property type="entry name" value="D-isomer_DH_CS1"/>
</dbReference>
<dbReference type="PROSITE" id="PS00671">
    <property type="entry name" value="D_2_HYDROXYACID_DH_3"/>
    <property type="match status" value="1"/>
</dbReference>
<evidence type="ECO:0000313" key="8">
    <source>
        <dbReference type="Proteomes" id="UP000782312"/>
    </source>
</evidence>
<proteinExistence type="inferred from homology"/>
<evidence type="ECO:0000259" key="6">
    <source>
        <dbReference type="Pfam" id="PF02826"/>
    </source>
</evidence>
<feature type="domain" description="D-isomer specific 2-hydroxyacid dehydrogenase NAD-binding" evidence="6">
    <location>
        <begin position="125"/>
        <end position="280"/>
    </location>
</feature>
<feature type="domain" description="D-isomer specific 2-hydroxyacid dehydrogenase catalytic" evidence="5">
    <location>
        <begin position="19"/>
        <end position="311"/>
    </location>
</feature>
<dbReference type="EMBL" id="JACPUR010000027">
    <property type="protein sequence ID" value="MBI3128302.1"/>
    <property type="molecule type" value="Genomic_DNA"/>
</dbReference>
<keyword evidence="2 4" id="KW-0560">Oxidoreductase</keyword>
<dbReference type="InterPro" id="IPR050223">
    <property type="entry name" value="D-isomer_2-hydroxyacid_DH"/>
</dbReference>
<evidence type="ECO:0000256" key="1">
    <source>
        <dbReference type="ARBA" id="ARBA00005854"/>
    </source>
</evidence>
<evidence type="ECO:0000313" key="7">
    <source>
        <dbReference type="EMBL" id="MBI3128302.1"/>
    </source>
</evidence>
<dbReference type="AlphaFoldDB" id="A0A932HZS2"/>
<dbReference type="SUPFAM" id="SSF52283">
    <property type="entry name" value="Formate/glycerate dehydrogenase catalytic domain-like"/>
    <property type="match status" value="1"/>
</dbReference>
<dbReference type="PANTHER" id="PTHR10996">
    <property type="entry name" value="2-HYDROXYACID DEHYDROGENASE-RELATED"/>
    <property type="match status" value="1"/>
</dbReference>
<dbReference type="Pfam" id="PF00389">
    <property type="entry name" value="2-Hacid_dh"/>
    <property type="match status" value="1"/>
</dbReference>
<dbReference type="InterPro" id="IPR036291">
    <property type="entry name" value="NAD(P)-bd_dom_sf"/>
</dbReference>
<evidence type="ECO:0000256" key="3">
    <source>
        <dbReference type="ARBA" id="ARBA00023027"/>
    </source>
</evidence>
<evidence type="ECO:0008006" key="9">
    <source>
        <dbReference type="Google" id="ProtNLM"/>
    </source>
</evidence>
<dbReference type="InterPro" id="IPR006140">
    <property type="entry name" value="D-isomer_DH_NAD-bd"/>
</dbReference>
<dbReference type="FunFam" id="3.40.50.720:FF:000203">
    <property type="entry name" value="D-3-phosphoglycerate dehydrogenase (SerA)"/>
    <property type="match status" value="1"/>
</dbReference>
<organism evidence="7 8">
    <name type="scientific">Tectimicrobiota bacterium</name>
    <dbReference type="NCBI Taxonomy" id="2528274"/>
    <lineage>
        <taxon>Bacteria</taxon>
        <taxon>Pseudomonadati</taxon>
        <taxon>Nitrospinota/Tectimicrobiota group</taxon>
        <taxon>Candidatus Tectimicrobiota</taxon>
    </lineage>
</organism>
<dbReference type="PROSITE" id="PS00065">
    <property type="entry name" value="D_2_HYDROXYACID_DH_1"/>
    <property type="match status" value="1"/>
</dbReference>
<evidence type="ECO:0000259" key="5">
    <source>
        <dbReference type="Pfam" id="PF00389"/>
    </source>
</evidence>
<sequence length="317" mass="34534">MPHKILTVDPRFKRPDRQAQIKEFLPAGFELAVPPDFERATLLREARDAVAIISAMQPIDAELMAASPGLRVVGKAGTGVDNIDIAAATARKIPVANSPGALRSVPVAEHAMTLMLMLARRPWLWRTQERRLHVQMEGSTAGIVGLGNIGRGIARRCAGFGMRILAHTRTRGKFRPEGFEVTETASLEELLPQVDFLVLSLPLAPESRGLISREELARMKPTAYLVNVSRGPHVVTDDLVDALRGGRIAGAGLDVTDPEPLPEGHPLFEMPNVVLSPHIAAHTGSVQRASYRLLFDSIRRAVDGERVESLANPQIYA</sequence>
<evidence type="ECO:0000256" key="4">
    <source>
        <dbReference type="RuleBase" id="RU003719"/>
    </source>
</evidence>
<evidence type="ECO:0000256" key="2">
    <source>
        <dbReference type="ARBA" id="ARBA00023002"/>
    </source>
</evidence>
<dbReference type="InterPro" id="IPR029753">
    <property type="entry name" value="D-isomer_DH_CS"/>
</dbReference>
<name>A0A932HZS2_UNCTE</name>
<comment type="similarity">
    <text evidence="1 4">Belongs to the D-isomer specific 2-hydroxyacid dehydrogenase family.</text>
</comment>
<dbReference type="Pfam" id="PF02826">
    <property type="entry name" value="2-Hacid_dh_C"/>
    <property type="match status" value="1"/>
</dbReference>
<gene>
    <name evidence="7" type="ORF">HYZ11_11910</name>
</gene>
<dbReference type="PANTHER" id="PTHR10996:SF178">
    <property type="entry name" value="2-HYDROXYACID DEHYDROGENASE YGL185C-RELATED"/>
    <property type="match status" value="1"/>
</dbReference>
<comment type="caution">
    <text evidence="7">The sequence shown here is derived from an EMBL/GenBank/DDBJ whole genome shotgun (WGS) entry which is preliminary data.</text>
</comment>
<keyword evidence="3" id="KW-0520">NAD</keyword>